<sequence length="81" mass="9322">MPELARYIRNKPRMFVPEASDKAPDSSMYVLSQFSMTVQVDILEFVQSAEKVVHPLLPKLYGHKEKATKEFLAQLTTPERL</sequence>
<protein>
    <submittedName>
        <fullName evidence="1">Uncharacterized protein</fullName>
    </submittedName>
</protein>
<keyword evidence="3" id="KW-1185">Reference proteome</keyword>
<dbReference type="EMBL" id="QKXF01000332">
    <property type="protein sequence ID" value="RQM12407.1"/>
    <property type="molecule type" value="Genomic_DNA"/>
</dbReference>
<dbReference type="VEuPathDB" id="FungiDB:DD237_001000"/>
<evidence type="ECO:0000313" key="3">
    <source>
        <dbReference type="Proteomes" id="UP000282087"/>
    </source>
</evidence>
<gene>
    <name evidence="2" type="ORF">DD237_001000</name>
    <name evidence="1" type="ORF">DD238_005482</name>
</gene>
<accession>A0A3M6VNA0</accession>
<dbReference type="EMBL" id="QLLG01000161">
    <property type="protein sequence ID" value="RMX67623.1"/>
    <property type="molecule type" value="Genomic_DNA"/>
</dbReference>
<reference evidence="3 4" key="1">
    <citation type="submission" date="2018-06" db="EMBL/GenBank/DDBJ databases">
        <title>Comparative genomics of downy mildews reveals potential adaptations to biotrophy.</title>
        <authorList>
            <person name="Fletcher K."/>
            <person name="Klosterman S.J."/>
            <person name="Derevnina L."/>
            <person name="Martin F."/>
            <person name="Koike S."/>
            <person name="Reyes Chin-Wo S."/>
            <person name="Mou B."/>
            <person name="Michelmore R."/>
        </authorList>
    </citation>
    <scope>NUCLEOTIDE SEQUENCE [LARGE SCALE GENOMIC DNA]</scope>
    <source>
        <strain evidence="2 4">R13</strain>
        <strain evidence="1 3">R14</strain>
    </source>
</reference>
<dbReference type="Proteomes" id="UP000282087">
    <property type="component" value="Unassembled WGS sequence"/>
</dbReference>
<evidence type="ECO:0000313" key="2">
    <source>
        <dbReference type="EMBL" id="RQM12407.1"/>
    </source>
</evidence>
<dbReference type="AlphaFoldDB" id="A0A3M6VNA0"/>
<name>A0A3M6VNA0_9STRA</name>
<evidence type="ECO:0000313" key="1">
    <source>
        <dbReference type="EMBL" id="RMX67623.1"/>
    </source>
</evidence>
<organism evidence="1 3">
    <name type="scientific">Peronospora effusa</name>
    <dbReference type="NCBI Taxonomy" id="542832"/>
    <lineage>
        <taxon>Eukaryota</taxon>
        <taxon>Sar</taxon>
        <taxon>Stramenopiles</taxon>
        <taxon>Oomycota</taxon>
        <taxon>Peronosporomycetes</taxon>
        <taxon>Peronosporales</taxon>
        <taxon>Peronosporaceae</taxon>
        <taxon>Peronospora</taxon>
    </lineage>
</organism>
<comment type="caution">
    <text evidence="1">The sequence shown here is derived from an EMBL/GenBank/DDBJ whole genome shotgun (WGS) entry which is preliminary data.</text>
</comment>
<evidence type="ECO:0000313" key="4">
    <source>
        <dbReference type="Proteomes" id="UP000286097"/>
    </source>
</evidence>
<dbReference type="Proteomes" id="UP000286097">
    <property type="component" value="Unassembled WGS sequence"/>
</dbReference>
<proteinExistence type="predicted"/>